<keyword evidence="3" id="KW-1185">Reference proteome</keyword>
<dbReference type="InterPro" id="IPR007345">
    <property type="entry name" value="Polysacch_pyruvyl_Trfase"/>
</dbReference>
<dbReference type="STRING" id="1121316.SAMN02745207_02022"/>
<dbReference type="Pfam" id="PF04230">
    <property type="entry name" value="PS_pyruv_trans"/>
    <property type="match status" value="1"/>
</dbReference>
<organism evidence="2 3">
    <name type="scientific">Clostridium grantii DSM 8605</name>
    <dbReference type="NCBI Taxonomy" id="1121316"/>
    <lineage>
        <taxon>Bacteria</taxon>
        <taxon>Bacillati</taxon>
        <taxon>Bacillota</taxon>
        <taxon>Clostridia</taxon>
        <taxon>Eubacteriales</taxon>
        <taxon>Clostridiaceae</taxon>
        <taxon>Clostridium</taxon>
    </lineage>
</organism>
<evidence type="ECO:0000313" key="3">
    <source>
        <dbReference type="Proteomes" id="UP000184447"/>
    </source>
</evidence>
<evidence type="ECO:0000259" key="1">
    <source>
        <dbReference type="Pfam" id="PF04230"/>
    </source>
</evidence>
<proteinExistence type="predicted"/>
<dbReference type="EMBL" id="FQXM01000009">
    <property type="protein sequence ID" value="SHH68461.1"/>
    <property type="molecule type" value="Genomic_DNA"/>
</dbReference>
<reference evidence="2 3" key="1">
    <citation type="submission" date="2016-11" db="EMBL/GenBank/DDBJ databases">
        <authorList>
            <person name="Jaros S."/>
            <person name="Januszkiewicz K."/>
            <person name="Wedrychowicz H."/>
        </authorList>
    </citation>
    <scope>NUCLEOTIDE SEQUENCE [LARGE SCALE GENOMIC DNA]</scope>
    <source>
        <strain evidence="2 3">DSM 8605</strain>
    </source>
</reference>
<dbReference type="AlphaFoldDB" id="A0A1M5UZP5"/>
<accession>A0A1M5UZP5</accession>
<sequence length="357" mass="42246">MGRIKSLAYNILGGNNKNKIDYLLSFRYYKYFKNYKNKKKILYALVPTHGNLGDQAIVYASLRYIDDNLPEYEVIQINFNDTYKYGKALEKIMKKDDLIFLPGGGNMGNHYLWEEEARRHIIEKFKKIQIVSFPQTIFFSNDENGKKEFNKTKHIYNSHKNLSLLAREDKSFAIMKENFPNCNVVKSPDIVFYLNNKLKNNSYERKKIMICFRKDKETYVSMDKKAILIDQLIKNYEDVLVSDTIINKTVSKEEREGKLLELWKAFYESKVVITDRLHGMIFCAITKTPCIVTRSLDHKVVESYSWIANLNYIRFIDELNFNEIKYNIDYLLSIDELNNFDFDTSHFNKLLQQCKLI</sequence>
<name>A0A1M5UZP5_9CLOT</name>
<feature type="domain" description="Polysaccharide pyruvyl transferase" evidence="1">
    <location>
        <begin position="51"/>
        <end position="292"/>
    </location>
</feature>
<protein>
    <submittedName>
        <fullName evidence="2">Exopolysaccharide biosynthesis protein EpsI, predicted pyruvyl transferase</fullName>
    </submittedName>
</protein>
<dbReference type="OrthoDB" id="9807674at2"/>
<evidence type="ECO:0000313" key="2">
    <source>
        <dbReference type="EMBL" id="SHH68461.1"/>
    </source>
</evidence>
<keyword evidence="2" id="KW-0808">Transferase</keyword>
<dbReference type="GO" id="GO:0016740">
    <property type="term" value="F:transferase activity"/>
    <property type="evidence" value="ECO:0007669"/>
    <property type="project" value="UniProtKB-KW"/>
</dbReference>
<dbReference type="Proteomes" id="UP000184447">
    <property type="component" value="Unassembled WGS sequence"/>
</dbReference>
<gene>
    <name evidence="2" type="ORF">SAMN02745207_02022</name>
</gene>
<dbReference type="RefSeq" id="WP_073338312.1">
    <property type="nucleotide sequence ID" value="NZ_FQXM01000009.1"/>
</dbReference>